<feature type="transmembrane region" description="Helical" evidence="1">
    <location>
        <begin position="57"/>
        <end position="76"/>
    </location>
</feature>
<dbReference type="EMBL" id="DYYG01000013">
    <property type="protein sequence ID" value="HJE23137.1"/>
    <property type="molecule type" value="Genomic_DNA"/>
</dbReference>
<dbReference type="Pfam" id="PF11911">
    <property type="entry name" value="DUF3429"/>
    <property type="match status" value="1"/>
</dbReference>
<evidence type="ECO:0000313" key="2">
    <source>
        <dbReference type="EMBL" id="HJE23137.1"/>
    </source>
</evidence>
<evidence type="ECO:0000313" key="3">
    <source>
        <dbReference type="Proteomes" id="UP000742631"/>
    </source>
</evidence>
<keyword evidence="1" id="KW-0472">Membrane</keyword>
<feature type="transmembrane region" description="Helical" evidence="1">
    <location>
        <begin position="88"/>
        <end position="110"/>
    </location>
</feature>
<keyword evidence="1" id="KW-0812">Transmembrane</keyword>
<reference evidence="2" key="1">
    <citation type="journal article" date="2021" name="PeerJ">
        <title>Extensive microbial diversity within the chicken gut microbiome revealed by metagenomics and culture.</title>
        <authorList>
            <person name="Gilroy R."/>
            <person name="Ravi A."/>
            <person name="Getino M."/>
            <person name="Pursley I."/>
            <person name="Horton D.L."/>
            <person name="Alikhan N.F."/>
            <person name="Baker D."/>
            <person name="Gharbi K."/>
            <person name="Hall N."/>
            <person name="Watson M."/>
            <person name="Adriaenssens E.M."/>
            <person name="Foster-Nyarko E."/>
            <person name="Jarju S."/>
            <person name="Secka A."/>
            <person name="Antonio M."/>
            <person name="Oren A."/>
            <person name="Chaudhuri R.R."/>
            <person name="La Ragione R."/>
            <person name="Hildebrand F."/>
            <person name="Pallen M.J."/>
        </authorList>
    </citation>
    <scope>NUCLEOTIDE SEQUENCE</scope>
    <source>
        <strain evidence="2">316</strain>
    </source>
</reference>
<keyword evidence="1" id="KW-1133">Transmembrane helix</keyword>
<organism evidence="2 3">
    <name type="scientific">Methylorubrum populi</name>
    <dbReference type="NCBI Taxonomy" id="223967"/>
    <lineage>
        <taxon>Bacteria</taxon>
        <taxon>Pseudomonadati</taxon>
        <taxon>Pseudomonadota</taxon>
        <taxon>Alphaproteobacteria</taxon>
        <taxon>Hyphomicrobiales</taxon>
        <taxon>Methylobacteriaceae</taxon>
        <taxon>Methylorubrum</taxon>
    </lineage>
</organism>
<dbReference type="InterPro" id="IPR021836">
    <property type="entry name" value="DUF3429"/>
</dbReference>
<proteinExistence type="predicted"/>
<dbReference type="Proteomes" id="UP000742631">
    <property type="component" value="Unassembled WGS sequence"/>
</dbReference>
<gene>
    <name evidence="2" type="ORF">K8W01_05710</name>
</gene>
<accession>A0A921JEJ3</accession>
<feature type="transmembrane region" description="Helical" evidence="1">
    <location>
        <begin position="25"/>
        <end position="51"/>
    </location>
</feature>
<protein>
    <submittedName>
        <fullName evidence="2">DUF3429 domain-containing protein</fullName>
    </submittedName>
</protein>
<reference evidence="2" key="2">
    <citation type="submission" date="2021-09" db="EMBL/GenBank/DDBJ databases">
        <authorList>
            <person name="Gilroy R."/>
        </authorList>
    </citation>
    <scope>NUCLEOTIDE SEQUENCE</scope>
    <source>
        <strain evidence="2">316</strain>
    </source>
</reference>
<comment type="caution">
    <text evidence="2">The sequence shown here is derived from an EMBL/GenBank/DDBJ whole genome shotgun (WGS) entry which is preliminary data.</text>
</comment>
<name>A0A921JEJ3_9HYPH</name>
<dbReference type="AlphaFoldDB" id="A0A921JEJ3"/>
<sequence length="171" mass="18281">MSPNPARNPESEAGRTIRVDEPRAVPWLSIVFGYGPMLPFVAGAVLVWWLRGGPAEAIFTLTVLWACAILLFLSGVRRGVSFRTEGGATVAQIATMMGLFSLGFGALAAFVLGFPVVALALLIVGFTAITILDPIAAERGEAPLFFERLRPAQIPLAVLSRAALLAYRWAV</sequence>
<evidence type="ECO:0000256" key="1">
    <source>
        <dbReference type="SAM" id="Phobius"/>
    </source>
</evidence>